<dbReference type="EMBL" id="JABAHT010000007">
    <property type="protein sequence ID" value="KAF4670661.1"/>
    <property type="molecule type" value="Genomic_DNA"/>
</dbReference>
<protein>
    <submittedName>
        <fullName evidence="1">Uncharacterized protein</fullName>
    </submittedName>
</protein>
<proteinExistence type="predicted"/>
<dbReference type="AlphaFoldDB" id="A0A7J6MI33"/>
<organism evidence="1 2">
    <name type="scientific">Perkinsus olseni</name>
    <name type="common">Perkinsus atlanticus</name>
    <dbReference type="NCBI Taxonomy" id="32597"/>
    <lineage>
        <taxon>Eukaryota</taxon>
        <taxon>Sar</taxon>
        <taxon>Alveolata</taxon>
        <taxon>Perkinsozoa</taxon>
        <taxon>Perkinsea</taxon>
        <taxon>Perkinsida</taxon>
        <taxon>Perkinsidae</taxon>
        <taxon>Perkinsus</taxon>
    </lineage>
</organism>
<dbReference type="Proteomes" id="UP000570595">
    <property type="component" value="Unassembled WGS sequence"/>
</dbReference>
<dbReference type="OrthoDB" id="331786at2759"/>
<accession>A0A7J6MI33</accession>
<gene>
    <name evidence="1" type="ORF">FOZ61_009504</name>
</gene>
<reference evidence="1 2" key="1">
    <citation type="submission" date="2020-04" db="EMBL/GenBank/DDBJ databases">
        <title>Perkinsus olseni comparative genomics.</title>
        <authorList>
            <person name="Bogema D.R."/>
        </authorList>
    </citation>
    <scope>NUCLEOTIDE SEQUENCE [LARGE SCALE GENOMIC DNA]</scope>
    <source>
        <strain evidence="1">ATCC PRA-179</strain>
    </source>
</reference>
<sequence length="879" mass="100245">MNPLLILSPPTSEHTQLHHVRLLKLSLRLLAIQMYPFLCSTIALESEVVKSWFCRFDGARFLNDVDREVSAFLGKSSRELTFNCPSNTVILPDIGFIFIRRGVLMVARCLKEELALVPLFSPAAAPQLCIPRGDGSLGSFCYHPVEDALYILYWKGNTCSLYVHSLADGFDPSTRIFAVEGMLNSTRDISICRSEMALVSGRLYLACSVPFPESGPFWLVCLDVRNKGKITIRAQIVWTFTDSSCHWPMSPIVSDQDDENSCVLCVTYCIGDEEWVLRKLLVAHRGGRVSVKSLCSWPIGPPDATVVEYQVLKKNLLLLCGLFRNRREGRSSLLPSATPMNPFLGSTVALESAPVKSRFSRYVSDGRFLNDVGREVSAFLGKSSRELTFNCPCTTVMLPDIWFIFIIRGVLMVVQYLEEDIALSFECRLPSMNPELFSHPLRTWNLRVPVRYRPSGMHASKMQKAKILDTSSQRIAGVMTKAIMKYKPSVYGWFGKRTFGENIIIIGLPSAIIWFALLIPWAMDWKPHQLLGWRGWAHMGPYLVPQFVKGGDWKEAINALSPVDGEDPLLLDGERASALVDLEYVTQRRAAVRDIVQQYGFDALLPVVADLVAPPEEGLRIKAIGHFETQLRVAMDVLFAVEPEDRVVTRQLLERLVTTNKEQWERYLTFQEYKAYILFKLLQNKENAREAATIPEVRRFIETGGKYVPYQSINPLKAKMYSCETHDTLLKCARLINQAVKDEGKPELMVKASRKQIRESPPLERKLDYRTFEVITSAIRTLFMIRSLKIRNLEMFFGTALRAIRGIWMAELLHRFEEHIIQMYWYYDDPKAMLATSAVMCAFHSVAYAWIFRNNPFCVAPFIWLRLVNDSTDDGYRFF</sequence>
<evidence type="ECO:0000313" key="1">
    <source>
        <dbReference type="EMBL" id="KAF4670661.1"/>
    </source>
</evidence>
<name>A0A7J6MI33_PEROL</name>
<comment type="caution">
    <text evidence="1">The sequence shown here is derived from an EMBL/GenBank/DDBJ whole genome shotgun (WGS) entry which is preliminary data.</text>
</comment>
<evidence type="ECO:0000313" key="2">
    <source>
        <dbReference type="Proteomes" id="UP000570595"/>
    </source>
</evidence>